<evidence type="ECO:0000313" key="1">
    <source>
        <dbReference type="EMBL" id="PRY41721.1"/>
    </source>
</evidence>
<dbReference type="AlphaFoldDB" id="A0A2T0T7U6"/>
<sequence length="1021" mass="110063">MEHPGHLAAQDEAIPPERLPNLIAEAVRVPGAIGRVDDLLSAQDGDGANHWFTARANLDWYLADLESARGVHERLADEQVAAGGPVPALVRELRYLLMAASVRSRSGVLPAGLLGALVATGAWTQSRALAHALSVADPERRAYCLIAVRETATEPDVRTAATEAVMAGYPRIDPIRRSAVVAELGRGKDPDDVVAWMLARAHEFTEPYERSAVLQALAPRHGAACVPLASAHPDPRDRLADLWFLAHHGVPGLFADAEAAASAIDDPGSWTTLADLAPTARARRRLVATALSTMDGELEGRTLAGQLREAAAQADPVQLTRILRMSTRVDDPEQRARVRAAVLRHSHGTARRVMARTAVRDAVGYGPLAALVPVLPPGELRRALPACYATREPWGRVVVFTALAERCPDRPDVLDQALVAAGTVHPDDLLPALLRIGGLPLADDQADRYRALARTLPPRARARALLATTSDTGLVQELVDLAVEEDLVDRIVPHIAGLLTADQAQRLAAATEAIGDDHSNARGVTVLARAASPDDVLRTAMAISDPRSRIDALSVLVDCLPEPHRGHALAEMLRIDAPDWRVRVLTWAFEHSKDPRHLDELAASLDTDDLPTVDVVGALVALGRHDPARLPAVLRRTARLDSWRDVHNVLFLVRDHLTEEHADLLLEIIRTRVGEEDRLAAFRTAVPHLGADLALTTARKWEPGRFRPLALMWTDLTHEPTDDIPAEALRDAEAVEDTADRVDVLVQLASRRWAGATRAALLALAHLGELPRTTATADSLLALARGVDGPDQALAALLDVVADLPPTTDRAQQLVDAAGVPAIDPDLTRRIRRAALADVRALTDERDRALCVRRLIIRQVDLPLHELVDGVTDPAIRAGLLVSLAEHSDEHRRQAVGGLLRLLDPERDPSGAARHLSAVAGLLTPDELSEALALAQRCDPDTWATVAAAVPPQRLRATAPDVLRGFRAFARNLDRKGLLALLERTLPVLHVIAGEGLAADAAPGLADVLTWWPATRPHGDS</sequence>
<keyword evidence="2" id="KW-1185">Reference proteome</keyword>
<proteinExistence type="predicted"/>
<dbReference type="RefSeq" id="WP_106188706.1">
    <property type="nucleotide sequence ID" value="NZ_PVTF01000005.1"/>
</dbReference>
<evidence type="ECO:0000313" key="2">
    <source>
        <dbReference type="Proteomes" id="UP000239494"/>
    </source>
</evidence>
<gene>
    <name evidence="1" type="ORF">CLV43_105480</name>
</gene>
<dbReference type="EMBL" id="PVTF01000005">
    <property type="protein sequence ID" value="PRY41721.1"/>
    <property type="molecule type" value="Genomic_DNA"/>
</dbReference>
<accession>A0A2T0T7U6</accession>
<protein>
    <submittedName>
        <fullName evidence="1">Uncharacterized protein</fullName>
    </submittedName>
</protein>
<name>A0A2T0T7U6_9PSEU</name>
<comment type="caution">
    <text evidence="1">The sequence shown here is derived from an EMBL/GenBank/DDBJ whole genome shotgun (WGS) entry which is preliminary data.</text>
</comment>
<organism evidence="1 2">
    <name type="scientific">Umezawaea tangerina</name>
    <dbReference type="NCBI Taxonomy" id="84725"/>
    <lineage>
        <taxon>Bacteria</taxon>
        <taxon>Bacillati</taxon>
        <taxon>Actinomycetota</taxon>
        <taxon>Actinomycetes</taxon>
        <taxon>Pseudonocardiales</taxon>
        <taxon>Pseudonocardiaceae</taxon>
        <taxon>Umezawaea</taxon>
    </lineage>
</organism>
<dbReference type="Proteomes" id="UP000239494">
    <property type="component" value="Unassembled WGS sequence"/>
</dbReference>
<reference evidence="1 2" key="1">
    <citation type="submission" date="2018-03" db="EMBL/GenBank/DDBJ databases">
        <title>Genomic Encyclopedia of Archaeal and Bacterial Type Strains, Phase II (KMG-II): from individual species to whole genera.</title>
        <authorList>
            <person name="Goeker M."/>
        </authorList>
    </citation>
    <scope>NUCLEOTIDE SEQUENCE [LARGE SCALE GENOMIC DNA]</scope>
    <source>
        <strain evidence="1 2">DSM 44720</strain>
    </source>
</reference>